<dbReference type="OrthoDB" id="1075024at2"/>
<dbReference type="RefSeq" id="WP_113989021.1">
    <property type="nucleotide sequence ID" value="NZ_QLST01000008.1"/>
</dbReference>
<evidence type="ECO:0000313" key="1">
    <source>
        <dbReference type="EMBL" id="RBA28255.1"/>
    </source>
</evidence>
<keyword evidence="2" id="KW-1185">Reference proteome</keyword>
<accession>A0A365P177</accession>
<gene>
    <name evidence="1" type="ORF">DPN68_07425</name>
</gene>
<organism evidence="1 2">
    <name type="scientific">Flavobacterium tibetense</name>
    <dbReference type="NCBI Taxonomy" id="2233533"/>
    <lineage>
        <taxon>Bacteria</taxon>
        <taxon>Pseudomonadati</taxon>
        <taxon>Bacteroidota</taxon>
        <taxon>Flavobacteriia</taxon>
        <taxon>Flavobacteriales</taxon>
        <taxon>Flavobacteriaceae</taxon>
        <taxon>Flavobacterium</taxon>
    </lineage>
</organism>
<reference evidence="1 2" key="1">
    <citation type="submission" date="2018-06" db="EMBL/GenBank/DDBJ databases">
        <title>Flavobacterium tibetense sp. nov., isolated from a wetland YonghuCo on Tibetan Plateau.</title>
        <authorList>
            <person name="Xing P."/>
            <person name="Phurbu D."/>
            <person name="Lu H."/>
        </authorList>
    </citation>
    <scope>NUCLEOTIDE SEQUENCE [LARGE SCALE GENOMIC DNA]</scope>
    <source>
        <strain evidence="1 2">YH5</strain>
    </source>
</reference>
<comment type="caution">
    <text evidence="1">The sequence shown here is derived from an EMBL/GenBank/DDBJ whole genome shotgun (WGS) entry which is preliminary data.</text>
</comment>
<name>A0A365P177_9FLAO</name>
<sequence length="266" mass="30753">MRQIIILFFLTTFFHNAYSQDESLQLKLDSIISEADLMYKYEKAVWNSTDLLMGNIRLKKKYDGYVVRHSGDSIFVTYYGKNQKESIARYTYIATNLNKPLLVSMESSPLKISEKELLDIKIKMINQLSDSKYNVTIQEGYSPNLILFKENTGFKLYIVMGTTESGVIPFGNDYLFWADSEGIIIRWKKFHSRMIPAYSKGSNGEKVVTSFHSHLKTTPHITATDICTFRLYGELCKMEVFGVLCTATGKYYKYNLKTNKIEIEEQ</sequence>
<dbReference type="AlphaFoldDB" id="A0A365P177"/>
<dbReference type="Proteomes" id="UP000253319">
    <property type="component" value="Unassembled WGS sequence"/>
</dbReference>
<protein>
    <submittedName>
        <fullName evidence="1">Uncharacterized protein</fullName>
    </submittedName>
</protein>
<dbReference type="EMBL" id="QLST01000008">
    <property type="protein sequence ID" value="RBA28255.1"/>
    <property type="molecule type" value="Genomic_DNA"/>
</dbReference>
<proteinExistence type="predicted"/>
<evidence type="ECO:0000313" key="2">
    <source>
        <dbReference type="Proteomes" id="UP000253319"/>
    </source>
</evidence>